<protein>
    <recommendedName>
        <fullName evidence="18">Cytochrome P450</fullName>
    </recommendedName>
</protein>
<evidence type="ECO:0000256" key="2">
    <source>
        <dbReference type="ARBA" id="ARBA00003690"/>
    </source>
</evidence>
<evidence type="ECO:0000313" key="17">
    <source>
        <dbReference type="Proteomes" id="UP000677054"/>
    </source>
</evidence>
<evidence type="ECO:0000256" key="5">
    <source>
        <dbReference type="ARBA" id="ARBA00010617"/>
    </source>
</evidence>
<dbReference type="Gene3D" id="1.10.630.10">
    <property type="entry name" value="Cytochrome P450"/>
    <property type="match status" value="1"/>
</dbReference>
<keyword evidence="9" id="KW-0492">Microsome</keyword>
<evidence type="ECO:0000256" key="6">
    <source>
        <dbReference type="ARBA" id="ARBA00022617"/>
    </source>
</evidence>
<evidence type="ECO:0000256" key="9">
    <source>
        <dbReference type="ARBA" id="ARBA00022848"/>
    </source>
</evidence>
<dbReference type="GO" id="GO:0006805">
    <property type="term" value="P:xenobiotic metabolic process"/>
    <property type="evidence" value="ECO:0007669"/>
    <property type="project" value="TreeGrafter"/>
</dbReference>
<evidence type="ECO:0000256" key="3">
    <source>
        <dbReference type="ARBA" id="ARBA00004174"/>
    </source>
</evidence>
<dbReference type="EMBL" id="CAJPEV010000188">
    <property type="protein sequence ID" value="CAG0882024.1"/>
    <property type="molecule type" value="Genomic_DNA"/>
</dbReference>
<comment type="similarity">
    <text evidence="5 15">Belongs to the cytochrome P450 family.</text>
</comment>
<keyword evidence="11 14" id="KW-0408">Iron</keyword>
<dbReference type="EMBL" id="LR899705">
    <property type="protein sequence ID" value="CAD7241867.1"/>
    <property type="molecule type" value="Genomic_DNA"/>
</dbReference>
<accession>A0A7R8ZYR3</accession>
<dbReference type="OrthoDB" id="1055148at2759"/>
<dbReference type="GO" id="GO:0008395">
    <property type="term" value="F:steroid hydroxylase activity"/>
    <property type="evidence" value="ECO:0007669"/>
    <property type="project" value="TreeGrafter"/>
</dbReference>
<evidence type="ECO:0000256" key="7">
    <source>
        <dbReference type="ARBA" id="ARBA00022723"/>
    </source>
</evidence>
<name>A0A7R8ZYR3_9CRUS</name>
<keyword evidence="12 15" id="KW-0503">Monooxygenase</keyword>
<evidence type="ECO:0000256" key="11">
    <source>
        <dbReference type="ARBA" id="ARBA00023004"/>
    </source>
</evidence>
<sequence>SAPFLDGGQPYALDALRKKYGDIFTLGVLSKDLVILSNWELIRDVFGRAEFSGRTEIALTQQVSFGKFGLASSSGSLWQENRRFTMRVLKDFGFGKKAALDCMIQDAAVDLCQFLIENRQEPQDLGPRLNLAILNIIWKMTADKQFSHDDAKMQDFMNRIMGVFRDSDVLSHLQWTPLLAYLWPPAFLASRRIARNMAAISQIFADEVEEHKRKLPLSGGSNDYIDAYLTEMAQQKARGEVNPNFSEFQLRVNISDLFIGGSETTSNTIRWCVLFLLCHPEIQEKLQVEVDSIVGCDRLPSLDDRDRMPYTEAFIMKTHRLASLVPYALPHEAVEEAEVAGDPKFWPDPEKFDPGRFLNPDGSVKTKVPSFLPFSLGKRQCLGESLAQMELFLFMTIFMQKLSFRTTTGRPYPKAEGSGNTLINHPKRFVFLVEERNQ</sequence>
<evidence type="ECO:0000256" key="12">
    <source>
        <dbReference type="ARBA" id="ARBA00023033"/>
    </source>
</evidence>
<dbReference type="Pfam" id="PF00067">
    <property type="entry name" value="p450"/>
    <property type="match status" value="1"/>
</dbReference>
<evidence type="ECO:0000256" key="13">
    <source>
        <dbReference type="ARBA" id="ARBA00023136"/>
    </source>
</evidence>
<evidence type="ECO:0000256" key="14">
    <source>
        <dbReference type="PIRSR" id="PIRSR602401-1"/>
    </source>
</evidence>
<dbReference type="Proteomes" id="UP000677054">
    <property type="component" value="Unassembled WGS sequence"/>
</dbReference>
<dbReference type="PRINTS" id="PR00385">
    <property type="entry name" value="P450"/>
</dbReference>
<dbReference type="GO" id="GO:0005789">
    <property type="term" value="C:endoplasmic reticulum membrane"/>
    <property type="evidence" value="ECO:0007669"/>
    <property type="project" value="UniProtKB-SubCell"/>
</dbReference>
<dbReference type="PANTHER" id="PTHR24300:SF403">
    <property type="entry name" value="CYTOCHROME P450 306A1"/>
    <property type="match status" value="1"/>
</dbReference>
<comment type="function">
    <text evidence="2">May be involved in the metabolism of insect hormones and in the breakdown of synthetic insecticides.</text>
</comment>
<feature type="binding site" description="axial binding residue" evidence="14">
    <location>
        <position position="381"/>
    </location>
    <ligand>
        <name>heme</name>
        <dbReference type="ChEBI" id="CHEBI:30413"/>
    </ligand>
    <ligandPart>
        <name>Fe</name>
        <dbReference type="ChEBI" id="CHEBI:18248"/>
    </ligandPart>
</feature>
<gene>
    <name evidence="16" type="ORF">DSTB1V02_LOCUS1845</name>
</gene>
<evidence type="ECO:0000256" key="4">
    <source>
        <dbReference type="ARBA" id="ARBA00004406"/>
    </source>
</evidence>
<dbReference type="GO" id="GO:0005506">
    <property type="term" value="F:iron ion binding"/>
    <property type="evidence" value="ECO:0007669"/>
    <property type="project" value="InterPro"/>
</dbReference>
<evidence type="ECO:0000256" key="10">
    <source>
        <dbReference type="ARBA" id="ARBA00023002"/>
    </source>
</evidence>
<proteinExistence type="inferred from homology"/>
<evidence type="ECO:0008006" key="18">
    <source>
        <dbReference type="Google" id="ProtNLM"/>
    </source>
</evidence>
<dbReference type="PROSITE" id="PS00086">
    <property type="entry name" value="CYTOCHROME_P450"/>
    <property type="match status" value="1"/>
</dbReference>
<dbReference type="InterPro" id="IPR001128">
    <property type="entry name" value="Cyt_P450"/>
</dbReference>
<dbReference type="GO" id="GO:0020037">
    <property type="term" value="F:heme binding"/>
    <property type="evidence" value="ECO:0007669"/>
    <property type="project" value="InterPro"/>
</dbReference>
<keyword evidence="10 15" id="KW-0560">Oxidoreductase</keyword>
<dbReference type="InterPro" id="IPR002401">
    <property type="entry name" value="Cyt_P450_E_grp-I"/>
</dbReference>
<dbReference type="FunFam" id="1.10.630.10:FF:000238">
    <property type="entry name" value="Cytochrome P450 2A6"/>
    <property type="match status" value="1"/>
</dbReference>
<dbReference type="InterPro" id="IPR050182">
    <property type="entry name" value="Cytochrome_P450_fam2"/>
</dbReference>
<keyword evidence="6 14" id="KW-0349">Heme</keyword>
<keyword evidence="7 14" id="KW-0479">Metal-binding</keyword>
<organism evidence="16">
    <name type="scientific">Darwinula stevensoni</name>
    <dbReference type="NCBI Taxonomy" id="69355"/>
    <lineage>
        <taxon>Eukaryota</taxon>
        <taxon>Metazoa</taxon>
        <taxon>Ecdysozoa</taxon>
        <taxon>Arthropoda</taxon>
        <taxon>Crustacea</taxon>
        <taxon>Oligostraca</taxon>
        <taxon>Ostracoda</taxon>
        <taxon>Podocopa</taxon>
        <taxon>Podocopida</taxon>
        <taxon>Darwinulocopina</taxon>
        <taxon>Darwinuloidea</taxon>
        <taxon>Darwinulidae</taxon>
        <taxon>Darwinula</taxon>
    </lineage>
</organism>
<keyword evidence="13" id="KW-0472">Membrane</keyword>
<comment type="subcellular location">
    <subcellularLocation>
        <location evidence="4">Endoplasmic reticulum membrane</location>
        <topology evidence="4">Peripheral membrane protein</topology>
    </subcellularLocation>
    <subcellularLocation>
        <location evidence="3">Microsome membrane</location>
        <topology evidence="3">Peripheral membrane protein</topology>
    </subcellularLocation>
</comment>
<dbReference type="SUPFAM" id="SSF48264">
    <property type="entry name" value="Cytochrome P450"/>
    <property type="match status" value="1"/>
</dbReference>
<dbReference type="GO" id="GO:0016712">
    <property type="term" value="F:oxidoreductase activity, acting on paired donors, with incorporation or reduction of molecular oxygen, reduced flavin or flavoprotein as one donor, and incorporation of one atom of oxygen"/>
    <property type="evidence" value="ECO:0007669"/>
    <property type="project" value="TreeGrafter"/>
</dbReference>
<dbReference type="PRINTS" id="PR00463">
    <property type="entry name" value="EP450I"/>
</dbReference>
<evidence type="ECO:0000256" key="8">
    <source>
        <dbReference type="ARBA" id="ARBA00022824"/>
    </source>
</evidence>
<keyword evidence="8" id="KW-0256">Endoplasmic reticulum</keyword>
<reference evidence="16" key="1">
    <citation type="submission" date="2020-11" db="EMBL/GenBank/DDBJ databases">
        <authorList>
            <person name="Tran Van P."/>
        </authorList>
    </citation>
    <scope>NUCLEOTIDE SEQUENCE</scope>
</reference>
<keyword evidence="17" id="KW-1185">Reference proteome</keyword>
<evidence type="ECO:0000256" key="1">
    <source>
        <dbReference type="ARBA" id="ARBA00001971"/>
    </source>
</evidence>
<dbReference type="AlphaFoldDB" id="A0A7R8ZYR3"/>
<dbReference type="PANTHER" id="PTHR24300">
    <property type="entry name" value="CYTOCHROME P450 508A4-RELATED"/>
    <property type="match status" value="1"/>
</dbReference>
<dbReference type="InterPro" id="IPR036396">
    <property type="entry name" value="Cyt_P450_sf"/>
</dbReference>
<feature type="non-terminal residue" evidence="16">
    <location>
        <position position="438"/>
    </location>
</feature>
<dbReference type="InterPro" id="IPR017972">
    <property type="entry name" value="Cyt_P450_CS"/>
</dbReference>
<evidence type="ECO:0000256" key="15">
    <source>
        <dbReference type="RuleBase" id="RU000461"/>
    </source>
</evidence>
<comment type="cofactor">
    <cofactor evidence="1 14">
        <name>heme</name>
        <dbReference type="ChEBI" id="CHEBI:30413"/>
    </cofactor>
</comment>
<dbReference type="GO" id="GO:0006082">
    <property type="term" value="P:organic acid metabolic process"/>
    <property type="evidence" value="ECO:0007669"/>
    <property type="project" value="TreeGrafter"/>
</dbReference>
<evidence type="ECO:0000313" key="16">
    <source>
        <dbReference type="EMBL" id="CAD7241867.1"/>
    </source>
</evidence>